<organism evidence="1">
    <name type="scientific">Anguilla anguilla</name>
    <name type="common">European freshwater eel</name>
    <name type="synonym">Muraena anguilla</name>
    <dbReference type="NCBI Taxonomy" id="7936"/>
    <lineage>
        <taxon>Eukaryota</taxon>
        <taxon>Metazoa</taxon>
        <taxon>Chordata</taxon>
        <taxon>Craniata</taxon>
        <taxon>Vertebrata</taxon>
        <taxon>Euteleostomi</taxon>
        <taxon>Actinopterygii</taxon>
        <taxon>Neopterygii</taxon>
        <taxon>Teleostei</taxon>
        <taxon>Anguilliformes</taxon>
        <taxon>Anguillidae</taxon>
        <taxon>Anguilla</taxon>
    </lineage>
</organism>
<evidence type="ECO:0000313" key="1">
    <source>
        <dbReference type="EMBL" id="JAI04103.1"/>
    </source>
</evidence>
<protein>
    <submittedName>
        <fullName evidence="1">Uncharacterized protein</fullName>
    </submittedName>
</protein>
<dbReference type="EMBL" id="GBXM01004475">
    <property type="protein sequence ID" value="JAI04103.1"/>
    <property type="molecule type" value="Transcribed_RNA"/>
</dbReference>
<reference evidence="1" key="1">
    <citation type="submission" date="2014-11" db="EMBL/GenBank/DDBJ databases">
        <authorList>
            <person name="Amaro Gonzalez C."/>
        </authorList>
    </citation>
    <scope>NUCLEOTIDE SEQUENCE</scope>
</reference>
<dbReference type="AlphaFoldDB" id="A0A0E9XMZ3"/>
<accession>A0A0E9XMZ3</accession>
<name>A0A0E9XMZ3_ANGAN</name>
<reference evidence="1" key="2">
    <citation type="journal article" date="2015" name="Fish Shellfish Immunol.">
        <title>Early steps in the European eel (Anguilla anguilla)-Vibrio vulnificus interaction in the gills: Role of the RtxA13 toxin.</title>
        <authorList>
            <person name="Callol A."/>
            <person name="Pajuelo D."/>
            <person name="Ebbesson L."/>
            <person name="Teles M."/>
            <person name="MacKenzie S."/>
            <person name="Amaro C."/>
        </authorList>
    </citation>
    <scope>NUCLEOTIDE SEQUENCE</scope>
</reference>
<sequence>MCNKGCFNYRRFCLAVASFSLNKKNTQSHSTACTAMPFLHYN</sequence>
<proteinExistence type="predicted"/>